<protein>
    <submittedName>
        <fullName evidence="2">Enoyl-CoA hydratase/isomerase family protein</fullName>
    </submittedName>
</protein>
<keyword evidence="2" id="KW-0413">Isomerase</keyword>
<dbReference type="RefSeq" id="WP_147041960.1">
    <property type="nucleotide sequence ID" value="NZ_VOQQ01000001.1"/>
</dbReference>
<dbReference type="GO" id="GO:0016853">
    <property type="term" value="F:isomerase activity"/>
    <property type="evidence" value="ECO:0007669"/>
    <property type="project" value="UniProtKB-KW"/>
</dbReference>
<dbReference type="InterPro" id="IPR014748">
    <property type="entry name" value="Enoyl-CoA_hydra_C"/>
</dbReference>
<dbReference type="CDD" id="cd06558">
    <property type="entry name" value="crotonase-like"/>
    <property type="match status" value="1"/>
</dbReference>
<dbReference type="Gene3D" id="3.90.226.10">
    <property type="entry name" value="2-enoyl-CoA Hydratase, Chain A, domain 1"/>
    <property type="match status" value="1"/>
</dbReference>
<proteinExistence type="inferred from homology"/>
<dbReference type="InterPro" id="IPR001753">
    <property type="entry name" value="Enoyl-CoA_hydra/iso"/>
</dbReference>
<accession>A0A5C6TRD8</accession>
<keyword evidence="3" id="KW-1185">Reference proteome</keyword>
<evidence type="ECO:0000256" key="1">
    <source>
        <dbReference type="ARBA" id="ARBA00005254"/>
    </source>
</evidence>
<dbReference type="AlphaFoldDB" id="A0A5C6TRD8"/>
<evidence type="ECO:0000313" key="3">
    <source>
        <dbReference type="Proteomes" id="UP000321249"/>
    </source>
</evidence>
<dbReference type="InterPro" id="IPR029045">
    <property type="entry name" value="ClpP/crotonase-like_dom_sf"/>
</dbReference>
<dbReference type="Proteomes" id="UP000321249">
    <property type="component" value="Unassembled WGS sequence"/>
</dbReference>
<dbReference type="Gene3D" id="1.10.12.10">
    <property type="entry name" value="Lyase 2-enoyl-coa Hydratase, Chain A, domain 2"/>
    <property type="match status" value="1"/>
</dbReference>
<reference evidence="2 3" key="1">
    <citation type="journal article" date="2015" name="J. Microbiol.">
        <title>Sphingosinicella ginsenosidimutans sp. nov., with ginsenoside converting activity.</title>
        <authorList>
            <person name="Kim J.K."/>
            <person name="Kang M.S."/>
            <person name="Park S.C."/>
            <person name="Kim K.M."/>
            <person name="Choi K."/>
            <person name="Yoon M.H."/>
            <person name="Im W.T."/>
        </authorList>
    </citation>
    <scope>NUCLEOTIDE SEQUENCE [LARGE SCALE GENOMIC DNA]</scope>
    <source>
        <strain evidence="2 3">BS-11</strain>
    </source>
</reference>
<sequence>MTKTRYRGLDLAFDAGVATLTINRPDAGNAIDTETHESLERVWPDLARQKDVRAIVLTGAGRTFSTGGDIKTMAARAGSDDGWNHLLGIGHAAKRLMVGMLEVPQPIVAAVNGHATGLGATLALAADVSVISDAAKFGDTHVNVGLVAGDGGAIFWPLLIGPNRAKELLMRATLLRGGEAHALGLINHVAPAEQVLPMAQAIAAELAAKPPLAVQWTKMTVNRGIRAQLEAVLEAGLAWEMLSMQSRDHGEAAKAIVEGREPRFEGR</sequence>
<gene>
    <name evidence="2" type="ORF">FRZ32_02190</name>
</gene>
<organism evidence="2 3">
    <name type="scientific">Allosphingosinicella ginsenosidimutans</name>
    <dbReference type="NCBI Taxonomy" id="1176539"/>
    <lineage>
        <taxon>Bacteria</taxon>
        <taxon>Pseudomonadati</taxon>
        <taxon>Pseudomonadota</taxon>
        <taxon>Alphaproteobacteria</taxon>
        <taxon>Sphingomonadales</taxon>
        <taxon>Sphingomonadaceae</taxon>
        <taxon>Allosphingosinicella</taxon>
    </lineage>
</organism>
<comment type="caution">
    <text evidence="2">The sequence shown here is derived from an EMBL/GenBank/DDBJ whole genome shotgun (WGS) entry which is preliminary data.</text>
</comment>
<comment type="similarity">
    <text evidence="1">Belongs to the enoyl-CoA hydratase/isomerase family.</text>
</comment>
<name>A0A5C6TRD8_9SPHN</name>
<dbReference type="OrthoDB" id="9802898at2"/>
<dbReference type="Pfam" id="PF00378">
    <property type="entry name" value="ECH_1"/>
    <property type="match status" value="1"/>
</dbReference>
<evidence type="ECO:0000313" key="2">
    <source>
        <dbReference type="EMBL" id="TXC62571.1"/>
    </source>
</evidence>
<dbReference type="SUPFAM" id="SSF52096">
    <property type="entry name" value="ClpP/crotonase"/>
    <property type="match status" value="1"/>
</dbReference>
<dbReference type="EMBL" id="VOQQ01000001">
    <property type="protein sequence ID" value="TXC62571.1"/>
    <property type="molecule type" value="Genomic_DNA"/>
</dbReference>
<dbReference type="PANTHER" id="PTHR43459:SF3">
    <property type="entry name" value="ENOYL-COA HYDRATASE ECHA15 (ENOYL HYDRASE) (UNSATURATED ACYL-COA HYDRATASE) (CROTONASE)-RELATED"/>
    <property type="match status" value="1"/>
</dbReference>
<dbReference type="PANTHER" id="PTHR43459">
    <property type="entry name" value="ENOYL-COA HYDRATASE"/>
    <property type="match status" value="1"/>
</dbReference>